<proteinExistence type="predicted"/>
<dbReference type="PANTHER" id="PTHR33993:SF14">
    <property type="entry name" value="GB|AAF24581.1"/>
    <property type="match status" value="1"/>
</dbReference>
<organism evidence="2 3">
    <name type="scientific">Sabulicella glaciei</name>
    <dbReference type="NCBI Taxonomy" id="2984948"/>
    <lineage>
        <taxon>Bacteria</taxon>
        <taxon>Pseudomonadati</taxon>
        <taxon>Pseudomonadota</taxon>
        <taxon>Alphaproteobacteria</taxon>
        <taxon>Acetobacterales</taxon>
        <taxon>Acetobacteraceae</taxon>
        <taxon>Sabulicella</taxon>
    </lineage>
</organism>
<dbReference type="InterPro" id="IPR029068">
    <property type="entry name" value="Glyas_Bleomycin-R_OHBP_Dase"/>
</dbReference>
<dbReference type="RefSeq" id="WP_301589119.1">
    <property type="nucleotide sequence ID" value="NZ_JAPFQI010000002.1"/>
</dbReference>
<gene>
    <name evidence="2" type="ORF">OF850_06460</name>
</gene>
<dbReference type="SUPFAM" id="SSF54593">
    <property type="entry name" value="Glyoxalase/Bleomycin resistance protein/Dihydroxybiphenyl dioxygenase"/>
    <property type="match status" value="2"/>
</dbReference>
<feature type="domain" description="VOC" evidence="1">
    <location>
        <begin position="134"/>
        <end position="252"/>
    </location>
</feature>
<evidence type="ECO:0000313" key="2">
    <source>
        <dbReference type="EMBL" id="MCW8085261.1"/>
    </source>
</evidence>
<dbReference type="CDD" id="cd07247">
    <property type="entry name" value="SgaA_N_like"/>
    <property type="match status" value="2"/>
</dbReference>
<dbReference type="Gene3D" id="3.10.180.10">
    <property type="entry name" value="2,3-Dihydroxybiphenyl 1,2-Dioxygenase, domain 1"/>
    <property type="match status" value="2"/>
</dbReference>
<dbReference type="EMBL" id="JAPFQI010000002">
    <property type="protein sequence ID" value="MCW8085261.1"/>
    <property type="molecule type" value="Genomic_DNA"/>
</dbReference>
<evidence type="ECO:0000313" key="3">
    <source>
        <dbReference type="Proteomes" id="UP001526430"/>
    </source>
</evidence>
<comment type="caution">
    <text evidence="2">The sequence shown here is derived from an EMBL/GenBank/DDBJ whole genome shotgun (WGS) entry which is preliminary data.</text>
</comment>
<sequence length="256" mass="26470">MANRRADFLWYELMTPDPEAASRFYGAVLGWGARKATMPGVDYHLLGTEAGDVAGMMAPPPGAPMQPSWMGYVAVDDVDAAAEAILADGGAQRVPPTDIPGVGRFAVLTDPQGVLLAIMRGADDGTSHAFAPNHAGHCHWNELATTDPAAALAFHGRHFGWQPGDAMPMGELGEYRFLLHGGAAMGAVMRAIPNGPPPAWTFYFGVPGIDAAAAAITEAGGTIHYGPAEVPGNVFIVVASDPQGAIFGAVGPRAAS</sequence>
<dbReference type="InterPro" id="IPR004360">
    <property type="entry name" value="Glyas_Fos-R_dOase_dom"/>
</dbReference>
<keyword evidence="3" id="KW-1185">Reference proteome</keyword>
<feature type="domain" description="VOC" evidence="1">
    <location>
        <begin position="7"/>
        <end position="121"/>
    </location>
</feature>
<dbReference type="PROSITE" id="PS51819">
    <property type="entry name" value="VOC"/>
    <property type="match status" value="2"/>
</dbReference>
<name>A0ABT3NSY4_9PROT</name>
<protein>
    <submittedName>
        <fullName evidence="2">VOC family protein</fullName>
    </submittedName>
</protein>
<dbReference type="InterPro" id="IPR052164">
    <property type="entry name" value="Anthracycline_SecMetBiosynth"/>
</dbReference>
<evidence type="ECO:0000259" key="1">
    <source>
        <dbReference type="PROSITE" id="PS51819"/>
    </source>
</evidence>
<dbReference type="Proteomes" id="UP001526430">
    <property type="component" value="Unassembled WGS sequence"/>
</dbReference>
<dbReference type="InterPro" id="IPR037523">
    <property type="entry name" value="VOC_core"/>
</dbReference>
<dbReference type="PANTHER" id="PTHR33993">
    <property type="entry name" value="GLYOXALASE-RELATED"/>
    <property type="match status" value="1"/>
</dbReference>
<dbReference type="Pfam" id="PF00903">
    <property type="entry name" value="Glyoxalase"/>
    <property type="match status" value="2"/>
</dbReference>
<accession>A0ABT3NSY4</accession>
<reference evidence="2 3" key="1">
    <citation type="submission" date="2022-10" db="EMBL/GenBank/DDBJ databases">
        <title>Roseococcus glaciei nov., sp. nov., isolated from glacier.</title>
        <authorList>
            <person name="Liu Q."/>
            <person name="Xin Y.-H."/>
        </authorList>
    </citation>
    <scope>NUCLEOTIDE SEQUENCE [LARGE SCALE GENOMIC DNA]</scope>
    <source>
        <strain evidence="2 3">MDT2-1-1</strain>
    </source>
</reference>